<evidence type="ECO:0000313" key="8">
    <source>
        <dbReference type="Proteomes" id="UP000023152"/>
    </source>
</evidence>
<dbReference type="InterPro" id="IPR019833">
    <property type="entry name" value="Mn/Fe_SOD_BS"/>
</dbReference>
<evidence type="ECO:0000259" key="6">
    <source>
        <dbReference type="Pfam" id="PF02777"/>
    </source>
</evidence>
<keyword evidence="4" id="KW-0560">Oxidoreductase</keyword>
<dbReference type="PANTHER" id="PTHR42769">
    <property type="entry name" value="SUPEROXIDE DISMUTASE"/>
    <property type="match status" value="1"/>
</dbReference>
<keyword evidence="8" id="KW-1185">Reference proteome</keyword>
<dbReference type="PIRSF" id="PIRSF000349">
    <property type="entry name" value="SODismutase"/>
    <property type="match status" value="1"/>
</dbReference>
<dbReference type="SUPFAM" id="SSF54719">
    <property type="entry name" value="Fe,Mn superoxide dismutase (SOD), C-terminal domain"/>
    <property type="match status" value="1"/>
</dbReference>
<dbReference type="PRINTS" id="PR01703">
    <property type="entry name" value="MNSODISMTASE"/>
</dbReference>
<dbReference type="GO" id="GO:0046872">
    <property type="term" value="F:metal ion binding"/>
    <property type="evidence" value="ECO:0007669"/>
    <property type="project" value="UniProtKB-KW"/>
</dbReference>
<sequence>MYHLTLPEVITHSSVSVEKKNAEYLKLKENKKGVLNLASQIYNYDFFWKCLTPEPKHRDRIPNDLVTSLTTYFGSVEQFKQAFATVATNHFGSGWLVYVRLVWLTWNKKEGKLQLFEGHDAENPLQHELVPLLTIDVWEHAYYLDYKNERAKFIDKFWNFVNWSFVASNLRSTTKGPQKEL</sequence>
<dbReference type="InterPro" id="IPR036314">
    <property type="entry name" value="SOD_C_sf"/>
</dbReference>
<dbReference type="InterPro" id="IPR019832">
    <property type="entry name" value="Mn/Fe_SOD_C"/>
</dbReference>
<accession>X6LVZ4</accession>
<feature type="binding site" evidence="5">
    <location>
        <position position="136"/>
    </location>
    <ligand>
        <name>Mn(2+)</name>
        <dbReference type="ChEBI" id="CHEBI:29035"/>
    </ligand>
</feature>
<dbReference type="Gene3D" id="3.55.40.20">
    <property type="entry name" value="Iron/manganese superoxide dismutase, C-terminal domain"/>
    <property type="match status" value="1"/>
</dbReference>
<dbReference type="PROSITE" id="PS00088">
    <property type="entry name" value="SOD_MN"/>
    <property type="match status" value="1"/>
</dbReference>
<keyword evidence="3 5" id="KW-0479">Metal-binding</keyword>
<comment type="caution">
    <text evidence="7">The sequence shown here is derived from an EMBL/GenBank/DDBJ whole genome shotgun (WGS) entry which is preliminary data.</text>
</comment>
<evidence type="ECO:0000256" key="1">
    <source>
        <dbReference type="ARBA" id="ARBA00008714"/>
    </source>
</evidence>
<protein>
    <recommendedName>
        <fullName evidence="2">superoxide dismutase</fullName>
        <ecNumber evidence="2">1.15.1.1</ecNumber>
    </recommendedName>
</protein>
<name>X6LVZ4_RETFI</name>
<dbReference type="InterPro" id="IPR036324">
    <property type="entry name" value="Mn/Fe_SOD_N_sf"/>
</dbReference>
<proteinExistence type="inferred from homology"/>
<evidence type="ECO:0000256" key="3">
    <source>
        <dbReference type="ARBA" id="ARBA00022723"/>
    </source>
</evidence>
<comment type="similarity">
    <text evidence="1">Belongs to the iron/manganese superoxide dismutase family.</text>
</comment>
<dbReference type="PANTHER" id="PTHR42769:SF3">
    <property type="entry name" value="SUPEROXIDE DISMUTASE [FE] 2, CHLOROPLASTIC"/>
    <property type="match status" value="1"/>
</dbReference>
<dbReference type="EMBL" id="ASPP01027483">
    <property type="protein sequence ID" value="ETO06118.1"/>
    <property type="molecule type" value="Genomic_DNA"/>
</dbReference>
<dbReference type="OrthoDB" id="239262at2759"/>
<feature type="binding site" evidence="5">
    <location>
        <position position="140"/>
    </location>
    <ligand>
        <name>Mn(2+)</name>
        <dbReference type="ChEBI" id="CHEBI:29035"/>
    </ligand>
</feature>
<dbReference type="AlphaFoldDB" id="X6LVZ4"/>
<evidence type="ECO:0000256" key="4">
    <source>
        <dbReference type="ARBA" id="ARBA00023002"/>
    </source>
</evidence>
<dbReference type="GO" id="GO:0004784">
    <property type="term" value="F:superoxide dismutase activity"/>
    <property type="evidence" value="ECO:0007669"/>
    <property type="project" value="UniProtKB-EC"/>
</dbReference>
<evidence type="ECO:0000256" key="5">
    <source>
        <dbReference type="PIRSR" id="PIRSR000349-1"/>
    </source>
</evidence>
<dbReference type="InterPro" id="IPR001189">
    <property type="entry name" value="Mn/Fe_SOD"/>
</dbReference>
<dbReference type="EC" id="1.15.1.1" evidence="2"/>
<gene>
    <name evidence="7" type="ORF">RFI_31279</name>
</gene>
<evidence type="ECO:0000256" key="2">
    <source>
        <dbReference type="ARBA" id="ARBA00012682"/>
    </source>
</evidence>
<feature type="domain" description="Manganese/iron superoxide dismutase C-terminal" evidence="6">
    <location>
        <begin position="64"/>
        <end position="168"/>
    </location>
</feature>
<organism evidence="7 8">
    <name type="scientific">Reticulomyxa filosa</name>
    <dbReference type="NCBI Taxonomy" id="46433"/>
    <lineage>
        <taxon>Eukaryota</taxon>
        <taxon>Sar</taxon>
        <taxon>Rhizaria</taxon>
        <taxon>Retaria</taxon>
        <taxon>Foraminifera</taxon>
        <taxon>Monothalamids</taxon>
        <taxon>Reticulomyxidae</taxon>
        <taxon>Reticulomyxa</taxon>
    </lineage>
</organism>
<dbReference type="Proteomes" id="UP000023152">
    <property type="component" value="Unassembled WGS sequence"/>
</dbReference>
<reference evidence="7 8" key="1">
    <citation type="journal article" date="2013" name="Curr. Biol.">
        <title>The Genome of the Foraminiferan Reticulomyxa filosa.</title>
        <authorList>
            <person name="Glockner G."/>
            <person name="Hulsmann N."/>
            <person name="Schleicher M."/>
            <person name="Noegel A.A."/>
            <person name="Eichinger L."/>
            <person name="Gallinger C."/>
            <person name="Pawlowski J."/>
            <person name="Sierra R."/>
            <person name="Euteneuer U."/>
            <person name="Pillet L."/>
            <person name="Moustafa A."/>
            <person name="Platzer M."/>
            <person name="Groth M."/>
            <person name="Szafranski K."/>
            <person name="Schliwa M."/>
        </authorList>
    </citation>
    <scope>NUCLEOTIDE SEQUENCE [LARGE SCALE GENOMIC DNA]</scope>
</reference>
<dbReference type="SUPFAM" id="SSF46609">
    <property type="entry name" value="Fe,Mn superoxide dismutase (SOD), N-terminal domain"/>
    <property type="match status" value="1"/>
</dbReference>
<evidence type="ECO:0000313" key="7">
    <source>
        <dbReference type="EMBL" id="ETO06118.1"/>
    </source>
</evidence>
<dbReference type="Pfam" id="PF02777">
    <property type="entry name" value="Sod_Fe_C"/>
    <property type="match status" value="1"/>
</dbReference>